<dbReference type="EMBL" id="JAJSOF020000031">
    <property type="protein sequence ID" value="KAJ4431322.1"/>
    <property type="molecule type" value="Genomic_DNA"/>
</dbReference>
<dbReference type="PANTHER" id="PTHR11709:SF232">
    <property type="entry name" value="STRAW, ISOFORM G"/>
    <property type="match status" value="1"/>
</dbReference>
<gene>
    <name evidence="4" type="ORF">ANN_19919</name>
</gene>
<protein>
    <recommendedName>
        <fullName evidence="3">Plastocyanin-like domain-containing protein</fullName>
    </recommendedName>
</protein>
<reference evidence="4 5" key="1">
    <citation type="journal article" date="2022" name="Allergy">
        <title>Genome assembly and annotation of Periplaneta americana reveal a comprehensive cockroach allergen profile.</title>
        <authorList>
            <person name="Wang L."/>
            <person name="Xiong Q."/>
            <person name="Saelim N."/>
            <person name="Wang L."/>
            <person name="Nong W."/>
            <person name="Wan A.T."/>
            <person name="Shi M."/>
            <person name="Liu X."/>
            <person name="Cao Q."/>
            <person name="Hui J.H.L."/>
            <person name="Sookrung N."/>
            <person name="Leung T.F."/>
            <person name="Tungtrongchitr A."/>
            <person name="Tsui S.K.W."/>
        </authorList>
    </citation>
    <scope>NUCLEOTIDE SEQUENCE [LARGE SCALE GENOMIC DNA]</scope>
    <source>
        <strain evidence="4">PWHHKU_190912</strain>
    </source>
</reference>
<proteinExistence type="predicted"/>
<evidence type="ECO:0000313" key="5">
    <source>
        <dbReference type="Proteomes" id="UP001148838"/>
    </source>
</evidence>
<evidence type="ECO:0000259" key="3">
    <source>
        <dbReference type="Pfam" id="PF07731"/>
    </source>
</evidence>
<dbReference type="Gene3D" id="2.60.40.420">
    <property type="entry name" value="Cupredoxins - blue copper proteins"/>
    <property type="match status" value="2"/>
</dbReference>
<dbReference type="Pfam" id="PF07731">
    <property type="entry name" value="Cu-oxidase_2"/>
    <property type="match status" value="1"/>
</dbReference>
<keyword evidence="5" id="KW-1185">Reference proteome</keyword>
<dbReference type="PANTHER" id="PTHR11709">
    <property type="entry name" value="MULTI-COPPER OXIDASE"/>
    <property type="match status" value="1"/>
</dbReference>
<organism evidence="4 5">
    <name type="scientific">Periplaneta americana</name>
    <name type="common">American cockroach</name>
    <name type="synonym">Blatta americana</name>
    <dbReference type="NCBI Taxonomy" id="6978"/>
    <lineage>
        <taxon>Eukaryota</taxon>
        <taxon>Metazoa</taxon>
        <taxon>Ecdysozoa</taxon>
        <taxon>Arthropoda</taxon>
        <taxon>Hexapoda</taxon>
        <taxon>Insecta</taxon>
        <taxon>Pterygota</taxon>
        <taxon>Neoptera</taxon>
        <taxon>Polyneoptera</taxon>
        <taxon>Dictyoptera</taxon>
        <taxon>Blattodea</taxon>
        <taxon>Blattoidea</taxon>
        <taxon>Blattidae</taxon>
        <taxon>Blattinae</taxon>
        <taxon>Periplaneta</taxon>
    </lineage>
</organism>
<name>A0ABQ8SB69_PERAM</name>
<comment type="caution">
    <text evidence="4">The sequence shown here is derived from an EMBL/GenBank/DDBJ whole genome shotgun (WGS) entry which is preliminary data.</text>
</comment>
<evidence type="ECO:0000313" key="4">
    <source>
        <dbReference type="EMBL" id="KAJ4431322.1"/>
    </source>
</evidence>
<dbReference type="InterPro" id="IPR045087">
    <property type="entry name" value="Cu-oxidase_fam"/>
</dbReference>
<dbReference type="CDD" id="cd13905">
    <property type="entry name" value="CuRO_3_tcLLC2_insect_like"/>
    <property type="match status" value="1"/>
</dbReference>
<keyword evidence="2" id="KW-0560">Oxidoreductase</keyword>
<evidence type="ECO:0000256" key="1">
    <source>
        <dbReference type="ARBA" id="ARBA00022723"/>
    </source>
</evidence>
<dbReference type="PROSITE" id="PS00079">
    <property type="entry name" value="MULTICOPPER_OXIDASE1"/>
    <property type="match status" value="1"/>
</dbReference>
<feature type="domain" description="Plastocyanin-like" evidence="3">
    <location>
        <begin position="287"/>
        <end position="410"/>
    </location>
</feature>
<sequence>MRCCLGMQKLDGLQGRLVVRIVQQYDENGAMYDYDLPEHVVIIQDWMDDTADNHFPGLTGVDKGQNPKAILLTGIGNTVAKVTFSGERYDIVLEALQQAGGSYWIHVKSLSGCAAEEVYQLGYCSMSPNPGTITQYPLILQDTTAYTSTTQGSYEWDLGSLFGTLISLNLCMSRHPFQLNCVLNPENGTGGVSVASLINPLPVPKYIKTQKADLNILLSYGNHVFDPSTFYNFYERYYVVNGKTLMSHTVNNISFVSPPAPPLSQPADVPAELLCPFGTDGMPTCPSGGSYCECVQVIDIPLGSVVQILLDDKNPGEDISHPFHLHGYAFYVMAEGQYTNGLTVQDVYKNMTSQVLMQSTAPIQKDTLAVPSNGYAIIKFRADNPGYWFYHCHFMYHIATGMGVVFKVGQAADLPPVPTGFPKCGDFRPQVYQ</sequence>
<evidence type="ECO:0000256" key="2">
    <source>
        <dbReference type="ARBA" id="ARBA00023002"/>
    </source>
</evidence>
<dbReference type="Proteomes" id="UP001148838">
    <property type="component" value="Unassembled WGS sequence"/>
</dbReference>
<accession>A0ABQ8SB69</accession>
<dbReference type="InterPro" id="IPR008972">
    <property type="entry name" value="Cupredoxin"/>
</dbReference>
<dbReference type="InterPro" id="IPR033138">
    <property type="entry name" value="Cu_oxidase_CS"/>
</dbReference>
<dbReference type="InterPro" id="IPR011706">
    <property type="entry name" value="Cu-oxidase_C"/>
</dbReference>
<dbReference type="SUPFAM" id="SSF49503">
    <property type="entry name" value="Cupredoxins"/>
    <property type="match status" value="2"/>
</dbReference>
<dbReference type="PROSITE" id="PS00080">
    <property type="entry name" value="MULTICOPPER_OXIDASE2"/>
    <property type="match status" value="1"/>
</dbReference>
<keyword evidence="1" id="KW-0479">Metal-binding</keyword>
<dbReference type="InterPro" id="IPR002355">
    <property type="entry name" value="Cu_oxidase_Cu_BS"/>
</dbReference>